<protein>
    <recommendedName>
        <fullName evidence="7">Rhodopsin domain-containing protein</fullName>
    </recommendedName>
</protein>
<evidence type="ECO:0000256" key="5">
    <source>
        <dbReference type="ARBA" id="ARBA00038359"/>
    </source>
</evidence>
<dbReference type="Proteomes" id="UP000078343">
    <property type="component" value="Unassembled WGS sequence"/>
</dbReference>
<dbReference type="PANTHER" id="PTHR33048">
    <property type="entry name" value="PTH11-LIKE INTEGRAL MEMBRANE PROTEIN (AFU_ORTHOLOGUE AFUA_5G11245)"/>
    <property type="match status" value="1"/>
</dbReference>
<keyword evidence="9" id="KW-1185">Reference proteome</keyword>
<keyword evidence="4 6" id="KW-0472">Membrane</keyword>
<comment type="caution">
    <text evidence="8">The sequence shown here is derived from an EMBL/GenBank/DDBJ whole genome shotgun (WGS) entry which is preliminary data.</text>
</comment>
<gene>
    <name evidence="8" type="ORF">AYL99_08074</name>
</gene>
<evidence type="ECO:0000313" key="8">
    <source>
        <dbReference type="EMBL" id="OAP57336.1"/>
    </source>
</evidence>
<feature type="transmembrane region" description="Helical" evidence="6">
    <location>
        <begin position="214"/>
        <end position="234"/>
    </location>
</feature>
<feature type="transmembrane region" description="Helical" evidence="6">
    <location>
        <begin position="135"/>
        <end position="157"/>
    </location>
</feature>
<comment type="similarity">
    <text evidence="5">Belongs to the SAT4 family.</text>
</comment>
<proteinExistence type="inferred from homology"/>
<accession>A0A178ZCY5</accession>
<evidence type="ECO:0000256" key="2">
    <source>
        <dbReference type="ARBA" id="ARBA00022692"/>
    </source>
</evidence>
<evidence type="ECO:0000313" key="9">
    <source>
        <dbReference type="Proteomes" id="UP000078343"/>
    </source>
</evidence>
<feature type="transmembrane region" description="Helical" evidence="6">
    <location>
        <begin position="20"/>
        <end position="39"/>
    </location>
</feature>
<dbReference type="InterPro" id="IPR052337">
    <property type="entry name" value="SAT4-like"/>
</dbReference>
<dbReference type="GeneID" id="30012242"/>
<comment type="subcellular location">
    <subcellularLocation>
        <location evidence="1">Membrane</location>
        <topology evidence="1">Multi-pass membrane protein</topology>
    </subcellularLocation>
</comment>
<evidence type="ECO:0000256" key="4">
    <source>
        <dbReference type="ARBA" id="ARBA00023136"/>
    </source>
</evidence>
<feature type="transmembrane region" description="Helical" evidence="6">
    <location>
        <begin position="177"/>
        <end position="202"/>
    </location>
</feature>
<evidence type="ECO:0000256" key="1">
    <source>
        <dbReference type="ARBA" id="ARBA00004141"/>
    </source>
</evidence>
<reference evidence="8 9" key="1">
    <citation type="submission" date="2016-04" db="EMBL/GenBank/DDBJ databases">
        <title>Draft genome of Fonsecaea erecta CBS 125763.</title>
        <authorList>
            <person name="Weiss V.A."/>
            <person name="Vicente V.A."/>
            <person name="Raittz R.T."/>
            <person name="Moreno L.F."/>
            <person name="De Souza E.M."/>
            <person name="Pedrosa F.O."/>
            <person name="Steffens M.B."/>
            <person name="Faoro H."/>
            <person name="Tadra-Sfeir M.Z."/>
            <person name="Najafzadeh M.J."/>
            <person name="Felipe M.S."/>
            <person name="Teixeira M."/>
            <person name="Sun J."/>
            <person name="Xi L."/>
            <person name="Gomes R."/>
            <person name="De Azevedo C.M."/>
            <person name="Salgado C.G."/>
            <person name="Da Silva M.B."/>
            <person name="Nascimento M.F."/>
            <person name="Queiroz-Telles F."/>
            <person name="Attili D.S."/>
            <person name="Gorbushina A."/>
        </authorList>
    </citation>
    <scope>NUCLEOTIDE SEQUENCE [LARGE SCALE GENOMIC DNA]</scope>
    <source>
        <strain evidence="8 9">CBS 125763</strain>
    </source>
</reference>
<dbReference type="Pfam" id="PF20684">
    <property type="entry name" value="Fung_rhodopsin"/>
    <property type="match status" value="1"/>
</dbReference>
<feature type="domain" description="Rhodopsin" evidence="7">
    <location>
        <begin position="41"/>
        <end position="278"/>
    </location>
</feature>
<dbReference type="OrthoDB" id="10017208at2759"/>
<keyword evidence="3 6" id="KW-1133">Transmembrane helix</keyword>
<feature type="transmembrane region" description="Helical" evidence="6">
    <location>
        <begin position="101"/>
        <end position="123"/>
    </location>
</feature>
<organism evidence="8 9">
    <name type="scientific">Fonsecaea erecta</name>
    <dbReference type="NCBI Taxonomy" id="1367422"/>
    <lineage>
        <taxon>Eukaryota</taxon>
        <taxon>Fungi</taxon>
        <taxon>Dikarya</taxon>
        <taxon>Ascomycota</taxon>
        <taxon>Pezizomycotina</taxon>
        <taxon>Eurotiomycetes</taxon>
        <taxon>Chaetothyriomycetidae</taxon>
        <taxon>Chaetothyriales</taxon>
        <taxon>Herpotrichiellaceae</taxon>
        <taxon>Fonsecaea</taxon>
    </lineage>
</organism>
<dbReference type="AlphaFoldDB" id="A0A178ZCY5"/>
<dbReference type="EMBL" id="LVYI01000007">
    <property type="protein sequence ID" value="OAP57336.1"/>
    <property type="molecule type" value="Genomic_DNA"/>
</dbReference>
<feature type="transmembrane region" description="Helical" evidence="6">
    <location>
        <begin position="254"/>
        <end position="273"/>
    </location>
</feature>
<dbReference type="GO" id="GO:0016020">
    <property type="term" value="C:membrane"/>
    <property type="evidence" value="ECO:0007669"/>
    <property type="project" value="UniProtKB-SubCell"/>
</dbReference>
<evidence type="ECO:0000256" key="3">
    <source>
        <dbReference type="ARBA" id="ARBA00022989"/>
    </source>
</evidence>
<name>A0A178ZCY5_9EURO</name>
<evidence type="ECO:0000259" key="7">
    <source>
        <dbReference type="Pfam" id="PF20684"/>
    </source>
</evidence>
<keyword evidence="2 6" id="KW-0812">Transmembrane</keyword>
<dbReference type="RefSeq" id="XP_018690703.1">
    <property type="nucleotide sequence ID" value="XM_018839582.1"/>
</dbReference>
<evidence type="ECO:0000256" key="6">
    <source>
        <dbReference type="SAM" id="Phobius"/>
    </source>
</evidence>
<sequence length="407" mass="45228">MSANPCADCHLAALGLGGRGAHLVIPSMIAPILAFILVANRIYWRMRMLGRLGLDDMSTILALIFLVIQCSASIAAVNYGYGRPFDLINKRQAAQALKYFFLLQIFYKLTINCTKLSILFLYLRIFTDRPWFVRTCWSLVTFVVGACISFTIATILQCNPISRAWERWASDGSCVDIYALWYSNAIYNILTDFLLVLMVPPVIFRLKLPVRQKLALTCIFGLGVIVCAASISRLTTLYSSAYGNDITAGSLVSTIWTTIEAGLGVLCANLPMVRTPLQHFFPKLFPPRTGTDHISSTVPSQRSGPVNGEALASPARLIPPQVPVRKTSLPSQTRVNGIPDTRGVFRQKSLRGEVAKLHSTSRLAHFQDIETQGGYSDGSSRPHIGMERRGEVDWYGEQHQIWSPWRA</sequence>
<dbReference type="InterPro" id="IPR049326">
    <property type="entry name" value="Rhodopsin_dom_fungi"/>
</dbReference>
<dbReference type="PANTHER" id="PTHR33048:SF55">
    <property type="entry name" value="INTEGRAL MEMBRANE PROTEIN"/>
    <property type="match status" value="1"/>
</dbReference>
<feature type="transmembrane region" description="Helical" evidence="6">
    <location>
        <begin position="60"/>
        <end position="81"/>
    </location>
</feature>